<evidence type="ECO:0000313" key="6">
    <source>
        <dbReference type="EMBL" id="BDP43664.1"/>
    </source>
</evidence>
<dbReference type="InterPro" id="IPR009057">
    <property type="entry name" value="Homeodomain-like_sf"/>
</dbReference>
<feature type="domain" description="HTH tetR-type" evidence="5">
    <location>
        <begin position="22"/>
        <end position="82"/>
    </location>
</feature>
<keyword evidence="3" id="KW-0804">Transcription</keyword>
<dbReference type="Gene3D" id="1.10.357.10">
    <property type="entry name" value="Tetracycline Repressor, domain 2"/>
    <property type="match status" value="1"/>
</dbReference>
<name>A0ABM8AIP7_9DEIO</name>
<protein>
    <submittedName>
        <fullName evidence="6">TetR family transcriptional regulator</fullName>
    </submittedName>
</protein>
<evidence type="ECO:0000256" key="4">
    <source>
        <dbReference type="PROSITE-ProRule" id="PRU00335"/>
    </source>
</evidence>
<evidence type="ECO:0000256" key="1">
    <source>
        <dbReference type="ARBA" id="ARBA00023015"/>
    </source>
</evidence>
<dbReference type="InterPro" id="IPR001647">
    <property type="entry name" value="HTH_TetR"/>
</dbReference>
<evidence type="ECO:0000256" key="3">
    <source>
        <dbReference type="ARBA" id="ARBA00023163"/>
    </source>
</evidence>
<reference evidence="6" key="1">
    <citation type="submission" date="2022-07" db="EMBL/GenBank/DDBJ databases">
        <title>Complete Genome Sequence of the Radioresistant Bacterium Deinococcus aetherius ST0316, Isolated from the Air Dust collected in Lower Stratosphere above Japan.</title>
        <authorList>
            <person name="Satoh K."/>
            <person name="Hagiwara K."/>
            <person name="Katsumata K."/>
            <person name="Kubo A."/>
            <person name="Yokobori S."/>
            <person name="Yamagishi A."/>
            <person name="Oono Y."/>
            <person name="Narumi I."/>
        </authorList>
    </citation>
    <scope>NUCLEOTIDE SEQUENCE</scope>
    <source>
        <strain evidence="6">ST0316</strain>
        <plasmid evidence="6">pDAETH-1</plasmid>
    </source>
</reference>
<evidence type="ECO:0000256" key="2">
    <source>
        <dbReference type="ARBA" id="ARBA00023125"/>
    </source>
</evidence>
<dbReference type="PANTHER" id="PTHR47506">
    <property type="entry name" value="TRANSCRIPTIONAL REGULATORY PROTEIN"/>
    <property type="match status" value="1"/>
</dbReference>
<keyword evidence="6" id="KW-0614">Plasmid</keyword>
<accession>A0ABM8AIP7</accession>
<sequence>MYSSRMTVAPVRKRLSREEARAQTRAALLDAAKTLFARQGFEGTSVEQIAEAAGYTRGAFYSNFEDKETLLIALIGRCFDDDLAQIQRLGGNLADVSAGFQQAANIEQELHREAHLLKMEFWMCALRFPAVREAYEGHQARLREGIGTLIEGQFAALHRPLPAPAEQLAAVTVALRNGLDTQKLINPQAVPSDLYALTLHLLMTGSPPATD</sequence>
<gene>
    <name evidence="6" type="ORF">DAETH_36330</name>
</gene>
<dbReference type="Pfam" id="PF00440">
    <property type="entry name" value="TetR_N"/>
    <property type="match status" value="1"/>
</dbReference>
<organism evidence="6 7">
    <name type="scientific">Deinococcus aetherius</name>
    <dbReference type="NCBI Taxonomy" id="200252"/>
    <lineage>
        <taxon>Bacteria</taxon>
        <taxon>Thermotogati</taxon>
        <taxon>Deinococcota</taxon>
        <taxon>Deinococci</taxon>
        <taxon>Deinococcales</taxon>
        <taxon>Deinococcaceae</taxon>
        <taxon>Deinococcus</taxon>
    </lineage>
</organism>
<proteinExistence type="predicted"/>
<dbReference type="Proteomes" id="UP001064971">
    <property type="component" value="Plasmid pDAETH-1"/>
</dbReference>
<keyword evidence="7" id="KW-1185">Reference proteome</keyword>
<evidence type="ECO:0000259" key="5">
    <source>
        <dbReference type="PROSITE" id="PS50977"/>
    </source>
</evidence>
<dbReference type="EMBL" id="AP026561">
    <property type="protein sequence ID" value="BDP43664.1"/>
    <property type="molecule type" value="Genomic_DNA"/>
</dbReference>
<dbReference type="PROSITE" id="PS50977">
    <property type="entry name" value="HTH_TETR_2"/>
    <property type="match status" value="1"/>
</dbReference>
<keyword evidence="2 4" id="KW-0238">DNA-binding</keyword>
<evidence type="ECO:0000313" key="7">
    <source>
        <dbReference type="Proteomes" id="UP001064971"/>
    </source>
</evidence>
<dbReference type="PANTHER" id="PTHR47506:SF6">
    <property type="entry name" value="HTH-TYPE TRANSCRIPTIONAL REPRESSOR NEMR"/>
    <property type="match status" value="1"/>
</dbReference>
<geneLocation type="plasmid" evidence="6 7">
    <name>pDAETH-1</name>
</geneLocation>
<keyword evidence="1" id="KW-0805">Transcription regulation</keyword>
<dbReference type="SUPFAM" id="SSF46689">
    <property type="entry name" value="Homeodomain-like"/>
    <property type="match status" value="1"/>
</dbReference>
<dbReference type="SUPFAM" id="SSF48498">
    <property type="entry name" value="Tetracyclin repressor-like, C-terminal domain"/>
    <property type="match status" value="1"/>
</dbReference>
<dbReference type="PRINTS" id="PR00455">
    <property type="entry name" value="HTHTETR"/>
</dbReference>
<feature type="DNA-binding region" description="H-T-H motif" evidence="4">
    <location>
        <begin position="45"/>
        <end position="64"/>
    </location>
</feature>
<dbReference type="InterPro" id="IPR036271">
    <property type="entry name" value="Tet_transcr_reg_TetR-rel_C_sf"/>
</dbReference>